<sequence>MPTSPAEPPAAPYDVAVVGAGPAGLAAAATAADAGLTVALVDDGPRPGGQYYRHPAPGLGARRPQALHHGWPAFVGLLGRLRAHRAGGRVRHLTERQVWTVQEAHDHPGRWTLHTAPTVPPQAAPRPGEPTTGEAPHETVRAHRLVLATGTYERQLPFPGWTLPGVVGAGGAQAMVKSGLVLPGRSVVVAGSGPLLLAVAATLSAAGARVPRVLEAGGYLSYAHRPGPLLRNPGKIAEGARHAAALARRRVRLSTRTAVVRAHGTDRVTGVTVARLDEDWRPVPGTEQHLPCDALAVGHGLVPQLELALELGCQTRTAPDGTPAVMVDAALRTSVAGVWAAGETTGVGGAPLALREGELAAREIAAAARGASAAGWTTAGLRARVARLRAFADLMAEVHRPGPGWTGWLREDTEICRCEEVDAAAVRAAADTYGATDTRTVKLLTRAGMGWCQGRMCGPAVSCLAAGSGRAPVSADRRPLARPVPLARLARLPEPAPPRPDEHT</sequence>
<protein>
    <submittedName>
        <fullName evidence="5">FAD-dependent oxidoreductase</fullName>
    </submittedName>
</protein>
<dbReference type="EMBL" id="JACXYU010000003">
    <property type="protein sequence ID" value="MBD3931820.1"/>
    <property type="molecule type" value="Genomic_DNA"/>
</dbReference>
<dbReference type="PANTHER" id="PTHR42949:SF3">
    <property type="entry name" value="ANAEROBIC GLYCEROL-3-PHOSPHATE DEHYDROGENASE SUBUNIT B"/>
    <property type="match status" value="1"/>
</dbReference>
<evidence type="ECO:0000313" key="6">
    <source>
        <dbReference type="Proteomes" id="UP000632289"/>
    </source>
</evidence>
<accession>A0A927EYN9</accession>
<dbReference type="Pfam" id="PF04324">
    <property type="entry name" value="Fer2_BFD"/>
    <property type="match status" value="1"/>
</dbReference>
<dbReference type="InterPro" id="IPR051691">
    <property type="entry name" value="Metab_Enz_Cyan_OpOx_G3PDH"/>
</dbReference>
<proteinExistence type="predicted"/>
<evidence type="ECO:0000313" key="5">
    <source>
        <dbReference type="EMBL" id="MBD3931820.1"/>
    </source>
</evidence>
<dbReference type="Gene3D" id="3.50.50.60">
    <property type="entry name" value="FAD/NAD(P)-binding domain"/>
    <property type="match status" value="2"/>
</dbReference>
<dbReference type="PRINTS" id="PR00411">
    <property type="entry name" value="PNDRDTASEI"/>
</dbReference>
<evidence type="ECO:0000256" key="1">
    <source>
        <dbReference type="ARBA" id="ARBA00023002"/>
    </source>
</evidence>
<keyword evidence="1" id="KW-0560">Oxidoreductase</keyword>
<feature type="domain" description="FAD/NAD(P)-binding" evidence="4">
    <location>
        <begin position="13"/>
        <end position="357"/>
    </location>
</feature>
<dbReference type="InterPro" id="IPR017224">
    <property type="entry name" value="Opine_Oxase_asu/HCN_bsu"/>
</dbReference>
<dbReference type="Pfam" id="PF07992">
    <property type="entry name" value="Pyr_redox_2"/>
    <property type="match status" value="1"/>
</dbReference>
<feature type="compositionally biased region" description="Low complexity" evidence="2">
    <location>
        <begin position="484"/>
        <end position="493"/>
    </location>
</feature>
<dbReference type="GO" id="GO:0016491">
    <property type="term" value="F:oxidoreductase activity"/>
    <property type="evidence" value="ECO:0007669"/>
    <property type="project" value="UniProtKB-KW"/>
</dbReference>
<dbReference type="PRINTS" id="PR00368">
    <property type="entry name" value="FADPNR"/>
</dbReference>
<dbReference type="InterPro" id="IPR041854">
    <property type="entry name" value="BFD-like_2Fe2S-bd_dom_sf"/>
</dbReference>
<feature type="domain" description="BFD-like [2Fe-2S]-binding" evidence="3">
    <location>
        <begin position="415"/>
        <end position="462"/>
    </location>
</feature>
<dbReference type="InterPro" id="IPR023753">
    <property type="entry name" value="FAD/NAD-binding_dom"/>
</dbReference>
<evidence type="ECO:0000256" key="2">
    <source>
        <dbReference type="SAM" id="MobiDB-lite"/>
    </source>
</evidence>
<gene>
    <name evidence="5" type="ORF">IF129_09625</name>
</gene>
<dbReference type="RefSeq" id="WP_191209098.1">
    <property type="nucleotide sequence ID" value="NZ_BAABKL010000018.1"/>
</dbReference>
<organism evidence="5 6">
    <name type="scientific">Streptomyces chumphonensis</name>
    <dbReference type="NCBI Taxonomy" id="1214925"/>
    <lineage>
        <taxon>Bacteria</taxon>
        <taxon>Bacillati</taxon>
        <taxon>Actinomycetota</taxon>
        <taxon>Actinomycetes</taxon>
        <taxon>Kitasatosporales</taxon>
        <taxon>Streptomycetaceae</taxon>
        <taxon>Streptomyces</taxon>
    </lineage>
</organism>
<dbReference type="SUPFAM" id="SSF51905">
    <property type="entry name" value="FAD/NAD(P)-binding domain"/>
    <property type="match status" value="1"/>
</dbReference>
<dbReference type="PANTHER" id="PTHR42949">
    <property type="entry name" value="ANAEROBIC GLYCEROL-3-PHOSPHATE DEHYDROGENASE SUBUNIT B"/>
    <property type="match status" value="1"/>
</dbReference>
<dbReference type="InterPro" id="IPR007419">
    <property type="entry name" value="BFD-like_2Fe2S-bd_dom"/>
</dbReference>
<dbReference type="AlphaFoldDB" id="A0A927EYN9"/>
<dbReference type="PIRSF" id="PIRSF037495">
    <property type="entry name" value="Opine_OX_OoxA/HcnB"/>
    <property type="match status" value="1"/>
</dbReference>
<dbReference type="InterPro" id="IPR036188">
    <property type="entry name" value="FAD/NAD-bd_sf"/>
</dbReference>
<dbReference type="Proteomes" id="UP000632289">
    <property type="component" value="Unassembled WGS sequence"/>
</dbReference>
<dbReference type="Gene3D" id="1.10.10.1100">
    <property type="entry name" value="BFD-like [2Fe-2S]-binding domain"/>
    <property type="match status" value="1"/>
</dbReference>
<evidence type="ECO:0000259" key="3">
    <source>
        <dbReference type="Pfam" id="PF04324"/>
    </source>
</evidence>
<feature type="compositionally biased region" description="Pro residues" evidence="2">
    <location>
        <begin position="118"/>
        <end position="128"/>
    </location>
</feature>
<reference evidence="5" key="1">
    <citation type="submission" date="2020-09" db="EMBL/GenBank/DDBJ databases">
        <title>Secondary metabolite and genome analysis of marine Streptomyces chumphonensis KK1-2T.</title>
        <authorList>
            <person name="Phongsopitanun W."/>
            <person name="Kanchanasin P."/>
            <person name="Pittayakhajonwut P."/>
            <person name="Suwanborirux K."/>
            <person name="Tanasupawat S."/>
        </authorList>
    </citation>
    <scope>NUCLEOTIDE SEQUENCE</scope>
    <source>
        <strain evidence="5">KK1-2</strain>
    </source>
</reference>
<name>A0A927EYN9_9ACTN</name>
<comment type="caution">
    <text evidence="5">The sequence shown here is derived from an EMBL/GenBank/DDBJ whole genome shotgun (WGS) entry which is preliminary data.</text>
</comment>
<evidence type="ECO:0000259" key="4">
    <source>
        <dbReference type="Pfam" id="PF07992"/>
    </source>
</evidence>
<feature type="region of interest" description="Disordered" evidence="2">
    <location>
        <begin position="110"/>
        <end position="137"/>
    </location>
</feature>
<feature type="region of interest" description="Disordered" evidence="2">
    <location>
        <begin position="484"/>
        <end position="504"/>
    </location>
</feature>
<keyword evidence="6" id="KW-1185">Reference proteome</keyword>